<feature type="compositionally biased region" description="Low complexity" evidence="2">
    <location>
        <begin position="123"/>
        <end position="141"/>
    </location>
</feature>
<evidence type="ECO:0000313" key="3">
    <source>
        <dbReference type="EMBL" id="KAF7542427.1"/>
    </source>
</evidence>
<name>A0A9P5GVM5_9HYPO</name>
<dbReference type="InterPro" id="IPR021833">
    <property type="entry name" value="DUF3425"/>
</dbReference>
<sequence length="536" mass="59708">MAPVIYREAQRAIRERTKNQIEALERRIQELTSQQPYQELQAILRAKEVVEQENADIKRRLAGIVAMLQPLIGQAAIDQAYISPAQTYAPPVHNNQSTISVHSNHNNNAVSTPGSVPSPPSHDPSSTAHLLQQQQHWQQQHSGTGNGAGADTRVNSQLVQQRNGLRHGLELGPERLGLDFLLDSTQRVNRIQNGLNSAQDTPSFHHMPMKHDWTGVSDRALHNRSASWGSQGKPGQQGSEQPQNQNHQQQQLQPQPHQYTQHQHHGLPPGPESVCSGLSPNPSVCTPGPISTPGPIPPRSEHGLADYSAPIKNCAPTCPLDSLLLDFLSERRQRAADGLSAQEVVGPRYPSVSSLLNPAQSAFSHPLSKVFTDILSTFPDVSTLPERVAVLYIMFLVMRWQIAPTQDNYERLPEWMVPSPSQLATPHPAWIDHLPFPRMRDRIVREYTPVIYAFENFFIPFTTTLSLSWPYEETDTLLQNPDGDELMINPVFERHLRNLDNWKLGSAFAKAFPMLSDTFNLDSRSPVPAPGSVGSR</sequence>
<dbReference type="EMBL" id="JAANBB010000447">
    <property type="protein sequence ID" value="KAF7542427.1"/>
    <property type="molecule type" value="Genomic_DNA"/>
</dbReference>
<dbReference type="Proteomes" id="UP000722485">
    <property type="component" value="Unassembled WGS sequence"/>
</dbReference>
<comment type="caution">
    <text evidence="3">The sequence shown here is derived from an EMBL/GenBank/DDBJ whole genome shotgun (WGS) entry which is preliminary data.</text>
</comment>
<dbReference type="OrthoDB" id="4161589at2759"/>
<feature type="region of interest" description="Disordered" evidence="2">
    <location>
        <begin position="224"/>
        <end position="304"/>
    </location>
</feature>
<feature type="region of interest" description="Disordered" evidence="2">
    <location>
        <begin position="93"/>
        <end position="151"/>
    </location>
</feature>
<gene>
    <name evidence="3" type="ORF">G7Z17_g11580</name>
</gene>
<dbReference type="CDD" id="cd14688">
    <property type="entry name" value="bZIP_YAP"/>
    <property type="match status" value="1"/>
</dbReference>
<feature type="compositionally biased region" description="Low complexity" evidence="2">
    <location>
        <begin position="234"/>
        <end position="261"/>
    </location>
</feature>
<reference evidence="3" key="1">
    <citation type="submission" date="2020-03" db="EMBL/GenBank/DDBJ databases">
        <title>Draft Genome Sequence of Cylindrodendrum hubeiense.</title>
        <authorList>
            <person name="Buettner E."/>
            <person name="Kellner H."/>
        </authorList>
    </citation>
    <scope>NUCLEOTIDE SEQUENCE</scope>
    <source>
        <strain evidence="3">IHI 201604</strain>
    </source>
</reference>
<dbReference type="Gene3D" id="1.20.5.170">
    <property type="match status" value="1"/>
</dbReference>
<accession>A0A9P5GVM5</accession>
<dbReference type="PANTHER" id="PTHR37012">
    <property type="entry name" value="B-ZIP TRANSCRIPTION FACTOR (EUROFUNG)-RELATED"/>
    <property type="match status" value="1"/>
</dbReference>
<feature type="coiled-coil region" evidence="1">
    <location>
        <begin position="7"/>
        <end position="60"/>
    </location>
</feature>
<organism evidence="3 4">
    <name type="scientific">Cylindrodendrum hubeiense</name>
    <dbReference type="NCBI Taxonomy" id="595255"/>
    <lineage>
        <taxon>Eukaryota</taxon>
        <taxon>Fungi</taxon>
        <taxon>Dikarya</taxon>
        <taxon>Ascomycota</taxon>
        <taxon>Pezizomycotina</taxon>
        <taxon>Sordariomycetes</taxon>
        <taxon>Hypocreomycetidae</taxon>
        <taxon>Hypocreales</taxon>
        <taxon>Nectriaceae</taxon>
        <taxon>Cylindrodendrum</taxon>
    </lineage>
</organism>
<dbReference type="Pfam" id="PF11905">
    <property type="entry name" value="DUF3425"/>
    <property type="match status" value="1"/>
</dbReference>
<evidence type="ECO:0000256" key="2">
    <source>
        <dbReference type="SAM" id="MobiDB-lite"/>
    </source>
</evidence>
<evidence type="ECO:0008006" key="5">
    <source>
        <dbReference type="Google" id="ProtNLM"/>
    </source>
</evidence>
<evidence type="ECO:0000256" key="1">
    <source>
        <dbReference type="SAM" id="Coils"/>
    </source>
</evidence>
<evidence type="ECO:0000313" key="4">
    <source>
        <dbReference type="Proteomes" id="UP000722485"/>
    </source>
</evidence>
<dbReference type="AlphaFoldDB" id="A0A9P5GVM5"/>
<keyword evidence="1" id="KW-0175">Coiled coil</keyword>
<protein>
    <recommendedName>
        <fullName evidence="5">BZIP transcription factor</fullName>
    </recommendedName>
</protein>
<keyword evidence="4" id="KW-1185">Reference proteome</keyword>
<proteinExistence type="predicted"/>
<feature type="compositionally biased region" description="Low complexity" evidence="2">
    <location>
        <begin position="100"/>
        <end position="115"/>
    </location>
</feature>
<dbReference type="PANTHER" id="PTHR37012:SF2">
    <property type="entry name" value="BZIP DOMAIN-CONTAINING PROTEIN-RELATED"/>
    <property type="match status" value="1"/>
</dbReference>